<protein>
    <submittedName>
        <fullName evidence="1">Uncharacterized protein</fullName>
    </submittedName>
</protein>
<evidence type="ECO:0000313" key="1">
    <source>
        <dbReference type="EMBL" id="KAI0069080.1"/>
    </source>
</evidence>
<comment type="caution">
    <text evidence="1">The sequence shown here is derived from an EMBL/GenBank/DDBJ whole genome shotgun (WGS) entry which is preliminary data.</text>
</comment>
<name>A0ACB8TL08_9AGAM</name>
<accession>A0ACB8TL08</accession>
<keyword evidence="2" id="KW-1185">Reference proteome</keyword>
<organism evidence="1 2">
    <name type="scientific">Artomyces pyxidatus</name>
    <dbReference type="NCBI Taxonomy" id="48021"/>
    <lineage>
        <taxon>Eukaryota</taxon>
        <taxon>Fungi</taxon>
        <taxon>Dikarya</taxon>
        <taxon>Basidiomycota</taxon>
        <taxon>Agaricomycotina</taxon>
        <taxon>Agaricomycetes</taxon>
        <taxon>Russulales</taxon>
        <taxon>Auriscalpiaceae</taxon>
        <taxon>Artomyces</taxon>
    </lineage>
</organism>
<gene>
    <name evidence="1" type="ORF">BV25DRAFT_1910786</name>
</gene>
<sequence>MSPANQLPISSPPSVDPQQVMTIIACTIPGGLIILSFLIFVVRNYVRRRLERHAQSSIHPAILPLSSEKLAERRSVWSIPRPLCIPALLPRLPFLRGAATSPSVDNGRTNADSHVVTASLGSNFQMKSTLLVTPSASNNMTICTGSPATTLVDPPARPLSHHSIDFSRIQSSSSHSHTTRAPLDAKNYAVKSEQRNDAARSSATEDDQRQSRSKSLYALGIPASTF</sequence>
<reference evidence="1" key="1">
    <citation type="submission" date="2021-03" db="EMBL/GenBank/DDBJ databases">
        <authorList>
            <consortium name="DOE Joint Genome Institute"/>
            <person name="Ahrendt S."/>
            <person name="Looney B.P."/>
            <person name="Miyauchi S."/>
            <person name="Morin E."/>
            <person name="Drula E."/>
            <person name="Courty P.E."/>
            <person name="Chicoki N."/>
            <person name="Fauchery L."/>
            <person name="Kohler A."/>
            <person name="Kuo A."/>
            <person name="Labutti K."/>
            <person name="Pangilinan J."/>
            <person name="Lipzen A."/>
            <person name="Riley R."/>
            <person name="Andreopoulos W."/>
            <person name="He G."/>
            <person name="Johnson J."/>
            <person name="Barry K.W."/>
            <person name="Grigoriev I.V."/>
            <person name="Nagy L."/>
            <person name="Hibbett D."/>
            <person name="Henrissat B."/>
            <person name="Matheny P.B."/>
            <person name="Labbe J."/>
            <person name="Martin F."/>
        </authorList>
    </citation>
    <scope>NUCLEOTIDE SEQUENCE</scope>
    <source>
        <strain evidence="1">HHB10654</strain>
    </source>
</reference>
<reference evidence="1" key="2">
    <citation type="journal article" date="2022" name="New Phytol.">
        <title>Evolutionary transition to the ectomycorrhizal habit in the genomes of a hyperdiverse lineage of mushroom-forming fungi.</title>
        <authorList>
            <person name="Looney B."/>
            <person name="Miyauchi S."/>
            <person name="Morin E."/>
            <person name="Drula E."/>
            <person name="Courty P.E."/>
            <person name="Kohler A."/>
            <person name="Kuo A."/>
            <person name="LaButti K."/>
            <person name="Pangilinan J."/>
            <person name="Lipzen A."/>
            <person name="Riley R."/>
            <person name="Andreopoulos W."/>
            <person name="He G."/>
            <person name="Johnson J."/>
            <person name="Nolan M."/>
            <person name="Tritt A."/>
            <person name="Barry K.W."/>
            <person name="Grigoriev I.V."/>
            <person name="Nagy L.G."/>
            <person name="Hibbett D."/>
            <person name="Henrissat B."/>
            <person name="Matheny P.B."/>
            <person name="Labbe J."/>
            <person name="Martin F.M."/>
        </authorList>
    </citation>
    <scope>NUCLEOTIDE SEQUENCE</scope>
    <source>
        <strain evidence="1">HHB10654</strain>
    </source>
</reference>
<dbReference type="Proteomes" id="UP000814140">
    <property type="component" value="Unassembled WGS sequence"/>
</dbReference>
<evidence type="ECO:0000313" key="2">
    <source>
        <dbReference type="Proteomes" id="UP000814140"/>
    </source>
</evidence>
<proteinExistence type="predicted"/>
<dbReference type="EMBL" id="MU277187">
    <property type="protein sequence ID" value="KAI0069080.1"/>
    <property type="molecule type" value="Genomic_DNA"/>
</dbReference>